<evidence type="ECO:0000313" key="3">
    <source>
        <dbReference type="WBParaSite" id="PDA_v2.g29220.t1"/>
    </source>
</evidence>
<dbReference type="GO" id="GO:0014069">
    <property type="term" value="C:postsynaptic density"/>
    <property type="evidence" value="ECO:0007669"/>
    <property type="project" value="TreeGrafter"/>
</dbReference>
<proteinExistence type="predicted"/>
<feature type="repeat" description="ANK" evidence="1">
    <location>
        <begin position="141"/>
        <end position="173"/>
    </location>
</feature>
<dbReference type="Pfam" id="PF12796">
    <property type="entry name" value="Ank_2"/>
    <property type="match status" value="2"/>
</dbReference>
<dbReference type="GO" id="GO:0045211">
    <property type="term" value="C:postsynaptic membrane"/>
    <property type="evidence" value="ECO:0007669"/>
    <property type="project" value="TreeGrafter"/>
</dbReference>
<dbReference type="PANTHER" id="PTHR24135:SF28">
    <property type="entry name" value="LD13733P"/>
    <property type="match status" value="1"/>
</dbReference>
<feature type="repeat" description="ANK" evidence="1">
    <location>
        <begin position="107"/>
        <end position="140"/>
    </location>
</feature>
<dbReference type="PROSITE" id="PS50297">
    <property type="entry name" value="ANK_REP_REGION"/>
    <property type="match status" value="3"/>
</dbReference>
<dbReference type="Proteomes" id="UP000887578">
    <property type="component" value="Unplaced"/>
</dbReference>
<dbReference type="AlphaFoldDB" id="A0A914QC02"/>
<dbReference type="Gene3D" id="1.25.40.20">
    <property type="entry name" value="Ankyrin repeat-containing domain"/>
    <property type="match status" value="2"/>
</dbReference>
<keyword evidence="2" id="KW-1185">Reference proteome</keyword>
<sequence length="304" mass="33714">MFLQTIIALPQSFNFGLFLPPCDGRAGKFLLEDRPIRDYPFHDCVPYLELKFKKRVYKMLKLDEKALKQMHSKSNLKKFMDYVQNRNAEKVEKWCAQGMDPNFHDSQGETPLTLASGIPNNRNVLIALVGGGAHLDFRNSEGQTGMHKAAFLSITENVKTLLELGASPNYRDPIGLTPLYYSMLTTDSADSAAEILLSEAAEVGIIDMHGNHELHQACKNGLMKHVEHLLYYGADINAQNVNGNTPLHVCAVNNRPECAKVLLFRGADSTITNKQGQTALHVSHIVAHLGVAEIIQQHNPTQAG</sequence>
<dbReference type="InterPro" id="IPR036770">
    <property type="entry name" value="Ankyrin_rpt-contain_sf"/>
</dbReference>
<organism evidence="2 3">
    <name type="scientific">Panagrolaimus davidi</name>
    <dbReference type="NCBI Taxonomy" id="227884"/>
    <lineage>
        <taxon>Eukaryota</taxon>
        <taxon>Metazoa</taxon>
        <taxon>Ecdysozoa</taxon>
        <taxon>Nematoda</taxon>
        <taxon>Chromadorea</taxon>
        <taxon>Rhabditida</taxon>
        <taxon>Tylenchina</taxon>
        <taxon>Panagrolaimomorpha</taxon>
        <taxon>Panagrolaimoidea</taxon>
        <taxon>Panagrolaimidae</taxon>
        <taxon>Panagrolaimus</taxon>
    </lineage>
</organism>
<dbReference type="InterPro" id="IPR051569">
    <property type="entry name" value="SHANK"/>
</dbReference>
<evidence type="ECO:0000256" key="1">
    <source>
        <dbReference type="PROSITE-ProRule" id="PRU00023"/>
    </source>
</evidence>
<accession>A0A914QC02</accession>
<feature type="repeat" description="ANK" evidence="1">
    <location>
        <begin position="209"/>
        <end position="241"/>
    </location>
</feature>
<keyword evidence="1" id="KW-0040">ANK repeat</keyword>
<evidence type="ECO:0000313" key="2">
    <source>
        <dbReference type="Proteomes" id="UP000887578"/>
    </source>
</evidence>
<protein>
    <submittedName>
        <fullName evidence="3">Uncharacterized protein</fullName>
    </submittedName>
</protein>
<dbReference type="GO" id="GO:0043197">
    <property type="term" value="C:dendritic spine"/>
    <property type="evidence" value="ECO:0007669"/>
    <property type="project" value="TreeGrafter"/>
</dbReference>
<dbReference type="SMART" id="SM00248">
    <property type="entry name" value="ANK"/>
    <property type="match status" value="6"/>
</dbReference>
<reference evidence="3" key="1">
    <citation type="submission" date="2022-11" db="UniProtKB">
        <authorList>
            <consortium name="WormBaseParasite"/>
        </authorList>
    </citation>
    <scope>IDENTIFICATION</scope>
</reference>
<dbReference type="WBParaSite" id="PDA_v2.g29220.t1">
    <property type="protein sequence ID" value="PDA_v2.g29220.t1"/>
    <property type="gene ID" value="PDA_v2.g29220"/>
</dbReference>
<feature type="repeat" description="ANK" evidence="1">
    <location>
        <begin position="242"/>
        <end position="274"/>
    </location>
</feature>
<dbReference type="InterPro" id="IPR002110">
    <property type="entry name" value="Ankyrin_rpt"/>
</dbReference>
<dbReference type="PANTHER" id="PTHR24135">
    <property type="entry name" value="SH3 AND MULTIPLE ANKYRIN REPEAT DOMAINS PROTEIN"/>
    <property type="match status" value="1"/>
</dbReference>
<dbReference type="PROSITE" id="PS50088">
    <property type="entry name" value="ANK_REPEAT"/>
    <property type="match status" value="4"/>
</dbReference>
<dbReference type="GO" id="GO:0035255">
    <property type="term" value="F:ionotropic glutamate receptor binding"/>
    <property type="evidence" value="ECO:0007669"/>
    <property type="project" value="TreeGrafter"/>
</dbReference>
<dbReference type="SUPFAM" id="SSF48403">
    <property type="entry name" value="Ankyrin repeat"/>
    <property type="match status" value="1"/>
</dbReference>
<dbReference type="GO" id="GO:0030160">
    <property type="term" value="F:synaptic receptor adaptor activity"/>
    <property type="evidence" value="ECO:0007669"/>
    <property type="project" value="TreeGrafter"/>
</dbReference>
<name>A0A914QC02_9BILA</name>